<reference evidence="9" key="2">
    <citation type="journal article" date="2021" name="PeerJ">
        <title>Extensive microbial diversity within the chicken gut microbiome revealed by metagenomics and culture.</title>
        <authorList>
            <person name="Gilroy R."/>
            <person name="Ravi A."/>
            <person name="Getino M."/>
            <person name="Pursley I."/>
            <person name="Horton D.L."/>
            <person name="Alikhan N.F."/>
            <person name="Baker D."/>
            <person name="Gharbi K."/>
            <person name="Hall N."/>
            <person name="Watson M."/>
            <person name="Adriaenssens E.M."/>
            <person name="Foster-Nyarko E."/>
            <person name="Jarju S."/>
            <person name="Secka A."/>
            <person name="Antonio M."/>
            <person name="Oren A."/>
            <person name="Chaudhuri R.R."/>
            <person name="La Ragione R."/>
            <person name="Hildebrand F."/>
            <person name="Pallen M.J."/>
        </authorList>
    </citation>
    <scope>NUCLEOTIDE SEQUENCE</scope>
    <source>
        <strain evidence="9">CHK123-3438</strain>
    </source>
</reference>
<comment type="subcellular location">
    <subcellularLocation>
        <location evidence="2">Cell membrane</location>
        <topology evidence="2">Single-pass type II membrane protein</topology>
    </subcellularLocation>
    <subcellularLocation>
        <location evidence="7">Membrane</location>
        <topology evidence="7">Single-pass type II membrane protein</topology>
    </subcellularLocation>
</comment>
<keyword evidence="5 7" id="KW-0378">Hydrolase</keyword>
<dbReference type="EC" id="3.4.21.89" evidence="4 7"/>
<dbReference type="GO" id="GO:0004252">
    <property type="term" value="F:serine-type endopeptidase activity"/>
    <property type="evidence" value="ECO:0007669"/>
    <property type="project" value="InterPro"/>
</dbReference>
<dbReference type="AlphaFoldDB" id="A0A9D1KFU7"/>
<evidence type="ECO:0000259" key="8">
    <source>
        <dbReference type="Pfam" id="PF10502"/>
    </source>
</evidence>
<evidence type="ECO:0000313" key="10">
    <source>
        <dbReference type="Proteomes" id="UP000886860"/>
    </source>
</evidence>
<dbReference type="InterPro" id="IPR036286">
    <property type="entry name" value="LexA/Signal_pep-like_sf"/>
</dbReference>
<dbReference type="Proteomes" id="UP000886860">
    <property type="component" value="Unassembled WGS sequence"/>
</dbReference>
<comment type="catalytic activity">
    <reaction evidence="1 7">
        <text>Cleavage of hydrophobic, N-terminal signal or leader sequences from secreted and periplasmic proteins.</text>
        <dbReference type="EC" id="3.4.21.89"/>
    </reaction>
</comment>
<dbReference type="PRINTS" id="PR00727">
    <property type="entry name" value="LEADERPTASE"/>
</dbReference>
<evidence type="ECO:0000256" key="5">
    <source>
        <dbReference type="ARBA" id="ARBA00022801"/>
    </source>
</evidence>
<dbReference type="GO" id="GO:0006465">
    <property type="term" value="P:signal peptide processing"/>
    <property type="evidence" value="ECO:0007669"/>
    <property type="project" value="InterPro"/>
</dbReference>
<evidence type="ECO:0000256" key="1">
    <source>
        <dbReference type="ARBA" id="ARBA00000677"/>
    </source>
</evidence>
<dbReference type="Pfam" id="PF10502">
    <property type="entry name" value="Peptidase_S26"/>
    <property type="match status" value="1"/>
</dbReference>
<evidence type="ECO:0000313" key="9">
    <source>
        <dbReference type="EMBL" id="HIT42085.1"/>
    </source>
</evidence>
<dbReference type="GO" id="GO:0009003">
    <property type="term" value="F:signal peptidase activity"/>
    <property type="evidence" value="ECO:0007669"/>
    <property type="project" value="UniProtKB-EC"/>
</dbReference>
<evidence type="ECO:0000256" key="2">
    <source>
        <dbReference type="ARBA" id="ARBA00004401"/>
    </source>
</evidence>
<feature type="domain" description="Peptidase S26" evidence="8">
    <location>
        <begin position="9"/>
        <end position="160"/>
    </location>
</feature>
<comment type="similarity">
    <text evidence="3 7">Belongs to the peptidase S26 family.</text>
</comment>
<dbReference type="PANTHER" id="PTHR43390">
    <property type="entry name" value="SIGNAL PEPTIDASE I"/>
    <property type="match status" value="1"/>
</dbReference>
<dbReference type="CDD" id="cd06530">
    <property type="entry name" value="S26_SPase_I"/>
    <property type="match status" value="1"/>
</dbReference>
<feature type="active site" evidence="6">
    <location>
        <position position="35"/>
    </location>
</feature>
<evidence type="ECO:0000256" key="3">
    <source>
        <dbReference type="ARBA" id="ARBA00009370"/>
    </source>
</evidence>
<dbReference type="Gene3D" id="2.10.109.10">
    <property type="entry name" value="Umud Fragment, subunit A"/>
    <property type="match status" value="1"/>
</dbReference>
<evidence type="ECO:0000256" key="6">
    <source>
        <dbReference type="PIRSR" id="PIRSR600223-1"/>
    </source>
</evidence>
<dbReference type="PROSITE" id="PS00761">
    <property type="entry name" value="SPASE_I_3"/>
    <property type="match status" value="1"/>
</dbReference>
<evidence type="ECO:0000256" key="4">
    <source>
        <dbReference type="ARBA" id="ARBA00013208"/>
    </source>
</evidence>
<dbReference type="EMBL" id="DVKS01000143">
    <property type="protein sequence ID" value="HIT42085.1"/>
    <property type="molecule type" value="Genomic_DNA"/>
</dbReference>
<feature type="active site" evidence="6">
    <location>
        <position position="78"/>
    </location>
</feature>
<name>A0A9D1KFU7_9FIRM</name>
<dbReference type="SUPFAM" id="SSF51306">
    <property type="entry name" value="LexA/Signal peptidase"/>
    <property type="match status" value="1"/>
</dbReference>
<organism evidence="9 10">
    <name type="scientific">Candidatus Caccovicinus merdipullorum</name>
    <dbReference type="NCBI Taxonomy" id="2840724"/>
    <lineage>
        <taxon>Bacteria</taxon>
        <taxon>Bacillati</taxon>
        <taxon>Bacillota</taxon>
        <taxon>Clostridia</taxon>
        <taxon>Eubacteriales</taxon>
        <taxon>Candidatus Caccovicinus</taxon>
    </lineage>
</organism>
<dbReference type="InterPro" id="IPR019758">
    <property type="entry name" value="Pept_S26A_signal_pept_1_CS"/>
</dbReference>
<dbReference type="PANTHER" id="PTHR43390:SF1">
    <property type="entry name" value="CHLOROPLAST PROCESSING PEPTIDASE"/>
    <property type="match status" value="1"/>
</dbReference>
<gene>
    <name evidence="9" type="primary">lepB</name>
    <name evidence="9" type="ORF">IAB60_08330</name>
</gene>
<reference evidence="9" key="1">
    <citation type="submission" date="2020-10" db="EMBL/GenBank/DDBJ databases">
        <authorList>
            <person name="Gilroy R."/>
        </authorList>
    </citation>
    <scope>NUCLEOTIDE SEQUENCE</scope>
    <source>
        <strain evidence="9">CHK123-3438</strain>
    </source>
</reference>
<comment type="caution">
    <text evidence="9">The sequence shown here is derived from an EMBL/GenBank/DDBJ whole genome shotgun (WGS) entry which is preliminary data.</text>
</comment>
<keyword evidence="7" id="KW-0645">Protease</keyword>
<accession>A0A9D1KFU7</accession>
<dbReference type="InterPro" id="IPR019757">
    <property type="entry name" value="Pept_S26A_signal_pept_1_Lys-AS"/>
</dbReference>
<dbReference type="PROSITE" id="PS00760">
    <property type="entry name" value="SPASE_I_2"/>
    <property type="match status" value="1"/>
</dbReference>
<proteinExistence type="inferred from homology"/>
<dbReference type="NCBIfam" id="TIGR02227">
    <property type="entry name" value="sigpep_I_bact"/>
    <property type="match status" value="1"/>
</dbReference>
<evidence type="ECO:0000256" key="7">
    <source>
        <dbReference type="RuleBase" id="RU362042"/>
    </source>
</evidence>
<dbReference type="GO" id="GO:0005886">
    <property type="term" value="C:plasma membrane"/>
    <property type="evidence" value="ECO:0007669"/>
    <property type="project" value="UniProtKB-SubCell"/>
</dbReference>
<protein>
    <recommendedName>
        <fullName evidence="4 7">Signal peptidase I</fullName>
        <ecNumber evidence="4 7">3.4.21.89</ecNumber>
    </recommendedName>
</protein>
<sequence>MKVKRLLPVCVTLLAAAAAVCWVLFFEKARVYGHSMEPVLKDGQTVLVDKLAYRLGEPERFDVIVFRDRREEGRYYMKRIVGLPGETVQIADGRVTIDGVLLEEPSEREEIRDARRASEPIVLGESEYFVLGDNRNGSSDSRDSDIGNVSAEQIIGRVVFWP</sequence>
<dbReference type="InterPro" id="IPR000223">
    <property type="entry name" value="Pept_S26A_signal_pept_1"/>
</dbReference>
<dbReference type="InterPro" id="IPR019533">
    <property type="entry name" value="Peptidase_S26"/>
</dbReference>